<comment type="miscellaneous">
    <text evidence="33">Inhibitors targeting HIV-1 viral envelope proteins are used as antiretroviral drugs. Attachment of virions to the cell surface via non-specific interactions and CD4 binding can be blocked by inhibitors that include cyanovirin-N, cyclotriazadisulfonamide analogs, PRO 2000, TNX 355 and PRO 542. In addition, BMS 806 can block CD4-induced conformational changes. Env interactions with the coreceptor molecules can be targeted by CCR5 antagonists including SCH-D, maraviroc (UK 427857) and aplaviroc (GW 873140), and the CXCR4 antagonist AMD 070. Fusion of viral and cellular membranes can be inhibited by peptides such as enfuvirtide and tifuvirtide (T 1249). Resistance to inhibitors associated with mutations in Env are observed. Most of the time, single mutations confer only a modest reduction in drug susceptibility. Combination of several mutations is usually required to develop a high-level drug resistance.</text>
</comment>
<dbReference type="FunFam" id="1.20.5.490:FF:000001">
    <property type="entry name" value="Envelope glycoprotein gp160"/>
    <property type="match status" value="1"/>
</dbReference>
<dbReference type="GO" id="GO:0019062">
    <property type="term" value="P:virion attachment to host cell"/>
    <property type="evidence" value="ECO:0007669"/>
    <property type="project" value="UniProtKB-UniRule"/>
</dbReference>
<keyword evidence="12 33" id="KW-1162">Viral penetration into host cytoplasm</keyword>
<keyword evidence="27 33" id="KW-1015">Disulfide bond</keyword>
<evidence type="ECO:0000313" key="38">
    <source>
        <dbReference type="EMBL" id="ALA27501.1"/>
    </source>
</evidence>
<evidence type="ECO:0000256" key="12">
    <source>
        <dbReference type="ARBA" id="ARBA00022595"/>
    </source>
</evidence>
<dbReference type="HAMAP" id="MF_04083">
    <property type="entry name" value="HIV_ENV"/>
    <property type="match status" value="1"/>
</dbReference>
<keyword evidence="14 33" id="KW-0812">Transmembrane</keyword>
<reference evidence="38" key="1">
    <citation type="journal article" date="2015" name="Retrovirology">
        <title>Recombination elevates the effective evolutionary rate and facilitates the establishment of HIV-1 infection in infants after mother-to-child transmission.</title>
        <authorList>
            <person name="Sanborn K.B."/>
            <person name="Somasundaran M."/>
            <person name="Luzuriaga K."/>
            <person name="Leitner T."/>
        </authorList>
    </citation>
    <scope>NUCLEOTIDE SEQUENCE</scope>
    <source>
        <strain evidence="38">M1002_x_G1</strain>
    </source>
</reference>
<evidence type="ECO:0000256" key="23">
    <source>
        <dbReference type="ARBA" id="ARBA00023046"/>
    </source>
</evidence>
<dbReference type="GO" id="GO:0055036">
    <property type="term" value="C:virion membrane"/>
    <property type="evidence" value="ECO:0007669"/>
    <property type="project" value="UniProtKB-SubCell"/>
</dbReference>
<keyword evidence="7 33" id="KW-1168">Fusion of virus membrane with host membrane</keyword>
<evidence type="ECO:0000256" key="25">
    <source>
        <dbReference type="ARBA" id="ARBA00023136"/>
    </source>
</evidence>
<comment type="function">
    <text evidence="33">Surface protein gp120: Attaches the virus to the host lymphoid cell by binding to the primary receptor CD4. This interaction induces a structural rearrangement creating a high affinity binding site for a chemokine coreceptor like CXCR4 and/or CCR5. Acts as a ligand for CD209/DC-SIGN and CLEC4M/DC-SIGNR, which are respectively found on dendritic cells (DCs), and on endothelial cells of liver sinusoids and lymph node sinuses. These interactions allow capture of viral particles at mucosal surfaces by these cells and subsequent transmission to permissive cells. HIV subverts the migration properties of dendritic cells to gain access to CD4+ T-cells in lymph nodes. Virus transmission to permissive T-cells occurs either in trans (without DCs infection, through viral capture and transmission), or in cis (following DCs productive infection, through the usual CD4-gp120 interaction), thereby inducing a robust infection. In trans infection, bound virions remain infectious over days and it is proposed that they are not degraded, but protected in non-lysosomal acidic organelles within the DCs close to the cell membrane thus contributing to the viral infectious potential during DCs' migration from the periphery to the lymphoid tissues. On arrival at lymphoid tissues, intact virions recycle back to DCs' cell surface allowing virus transmission to CD4+ T-cells.</text>
</comment>
<feature type="region of interest" description="MPER; binding to GalCer" evidence="33">
    <location>
        <begin position="658"/>
        <end position="679"/>
    </location>
</feature>
<evidence type="ECO:0000256" key="4">
    <source>
        <dbReference type="ARBA" id="ARBA00004563"/>
    </source>
</evidence>
<evidence type="ECO:0000256" key="22">
    <source>
        <dbReference type="ARBA" id="ARBA00022989"/>
    </source>
</evidence>
<comment type="subcellular location">
    <molecule>Surface protein gp120</molecule>
    <subcellularLocation>
        <location evidence="33">Virion membrane</location>
        <topology evidence="33">Peripheral membrane protein</topology>
    </subcellularLocation>
    <subcellularLocation>
        <location evidence="33">Host cell membrane</location>
        <topology evidence="33">Peripheral membrane protein</topology>
    </subcellularLocation>
    <subcellularLocation>
        <location evidence="33">Host endosome membrane</location>
        <topology evidence="33">Single-pass type I membrane protein</topology>
    </subcellularLocation>
    <text evidence="33">The surface protein is not anchored to the viral envelope, but associates with the extravirion surface through its binding to TM. It is probably concentrated at the site of budding and incorporated into the virions possibly by contacts between the cytoplasmic tail of Env and the N-terminus of Gag.</text>
</comment>
<dbReference type="GO" id="GO:0075512">
    <property type="term" value="P:clathrin-dependent endocytosis of virus by host cell"/>
    <property type="evidence" value="ECO:0007669"/>
    <property type="project" value="UniProtKB-UniRule"/>
</dbReference>
<evidence type="ECO:0000256" key="13">
    <source>
        <dbReference type="ARBA" id="ARBA00022685"/>
    </source>
</evidence>
<dbReference type="Pfam" id="PF00516">
    <property type="entry name" value="GP120"/>
    <property type="match status" value="1"/>
</dbReference>
<feature type="topological domain" description="Cytoplasmic" evidence="33">
    <location>
        <begin position="702"/>
        <end position="852"/>
    </location>
</feature>
<evidence type="ECO:0000256" key="35">
    <source>
        <dbReference type="SAM" id="MobiDB-lite"/>
    </source>
</evidence>
<keyword evidence="31 33" id="KW-1160">Virus entry into host cell</keyword>
<dbReference type="GO" id="GO:0019064">
    <property type="term" value="P:fusion of virus membrane with host plasma membrane"/>
    <property type="evidence" value="ECO:0007669"/>
    <property type="project" value="UniProtKB-UniRule"/>
</dbReference>
<evidence type="ECO:0000256" key="21">
    <source>
        <dbReference type="ARBA" id="ARBA00022890"/>
    </source>
</evidence>
<name>A0A0R8WGM4_HV1</name>
<evidence type="ECO:0000256" key="34">
    <source>
        <dbReference type="RuleBase" id="RU363095"/>
    </source>
</evidence>
<feature type="disulfide bond" evidence="33">
    <location>
        <begin position="218"/>
        <end position="247"/>
    </location>
</feature>
<dbReference type="GO" id="GO:0019031">
    <property type="term" value="C:viral envelope"/>
    <property type="evidence" value="ECO:0007669"/>
    <property type="project" value="UniProtKB-KW"/>
</dbReference>
<evidence type="ECO:0000256" key="27">
    <source>
        <dbReference type="ARBA" id="ARBA00023157"/>
    </source>
</evidence>
<sequence>MRVKEIKKNCQHLWRWGIMLLGILMICNATDKLWVTVYYGVPVWKEATTTLFCASDAKAYDTEVHNVWATHACVPTDPNPQEVVLENVTENFNMWKNNMVEQMHEDIISLWDQSLKPCVKLTPLCVTLNCTDLGNATNTNSSIEGTMEKEEIKNCSFNVTTEIRGKVKKEHALFYRLDVVPIDNTINNTSYRLISCNTSVITQACPKVSFEPIPIHYCAPAGFAILKCNDKKFNGTGPCTNISTVQCTHGIRPVISTQLLLNGSLAEGKVVIRSANFSNNAKIIIVQLNESVEINCTRPNNNTRKSIHIGPGRAFYTTGEIIGDIRQAHCNLSRAKWNDTLQRIAIKLREQFGNETTIVFNQSSGGDPEIVMHSFNCGGEFFYCNTTQLFNSTWNSNGGPNNTGGNDTITLPCRIKQIINMWQEVGKAMYAPPIRGQIRCSSNITGLLLTRDGGNNGTTGTEVFRPGGGDMRDNWRSELYKYKVVQIEPLGVAPTRAKRRVVQREKRAVGIGAVFLGFLGAAGSTMGAASMTLTVQARLLLSGIVQQQNNLLRAIEAQQHLLQLTVWGIKQLQARVLAVERYLKDQQLLGIWGCSGKLICTTAVPWNASWSNKSLGEIWDNMTWMEWDREINNYTSLIYTLIEKSQNRQEKNEQELLELDKWASLWNWFDITNWLWYIKIFIMIVGGLIGLRIVFTVLSIVNRVRQGYSPLSFQTHPPAARGPDRPEGIEDEGGERDRDRSGPLVNGFLTLIWIDLRSLCLFLYHRLRDLLLIAARIVELLGRRGWEILKYWWNVLQYWSQELKSSAVSLLNVTAIAVAEGTDRVIEVVQRAFRAILHIPVRIRQGLERALL</sequence>
<organism evidence="38">
    <name type="scientific">Human immunodeficiency virus type 1</name>
    <name type="common">HIV-1</name>
    <dbReference type="NCBI Taxonomy" id="11676"/>
    <lineage>
        <taxon>Viruses</taxon>
        <taxon>Riboviria</taxon>
        <taxon>Pararnavirae</taxon>
        <taxon>Artverviricota</taxon>
        <taxon>Revtraviricetes</taxon>
        <taxon>Ortervirales</taxon>
        <taxon>Retroviridae</taxon>
        <taxon>Orthoretrovirinae</taxon>
        <taxon>Lentivirus</taxon>
        <taxon>Lentivirus humimdef1</taxon>
    </lineage>
</organism>
<evidence type="ECO:0000256" key="30">
    <source>
        <dbReference type="ARBA" id="ARBA00023288"/>
    </source>
</evidence>
<keyword evidence="24 33" id="KW-0175">Coiled coil</keyword>
<feature type="region of interest" description="Immunosuppression" evidence="33">
    <location>
        <begin position="570"/>
        <end position="588"/>
    </location>
</feature>
<feature type="coiled-coil region" evidence="33">
    <location>
        <begin position="629"/>
        <end position="663"/>
    </location>
</feature>
<dbReference type="InterPro" id="IPR036377">
    <property type="entry name" value="Gp120_core_sf"/>
</dbReference>
<evidence type="ECO:0000256" key="15">
    <source>
        <dbReference type="ARBA" id="ARBA00022703"/>
    </source>
</evidence>
<dbReference type="InterPro" id="IPR037527">
    <property type="entry name" value="Gp160"/>
</dbReference>
<keyword evidence="8 33" id="KW-1170">Fusion of virus membrane with host endosomal membrane</keyword>
<dbReference type="GO" id="GO:0016020">
    <property type="term" value="C:membrane"/>
    <property type="evidence" value="ECO:0007669"/>
    <property type="project" value="UniProtKB-UniRule"/>
</dbReference>
<evidence type="ECO:0000256" key="8">
    <source>
        <dbReference type="ARBA" id="ARBA00022510"/>
    </source>
</evidence>
<feature type="disulfide bond" evidence="33">
    <location>
        <begin position="228"/>
        <end position="239"/>
    </location>
</feature>
<evidence type="ECO:0000256" key="5">
    <source>
        <dbReference type="ARBA" id="ARBA00004578"/>
    </source>
</evidence>
<comment type="caution">
    <text evidence="33 34">Lacks conserved residue(s) required for the propagation of feature annotation.</text>
</comment>
<comment type="domain">
    <text evidence="33">The membrane proximal external region (MPER) present in gp41 is a tryptophan-rich region recognized by the antibodies 2F5, Z13, and 4E10. MPER seems to play a role in fusion.</text>
</comment>
<evidence type="ECO:0000256" key="14">
    <source>
        <dbReference type="ARBA" id="ARBA00022692"/>
    </source>
</evidence>
<keyword evidence="29 33" id="KW-0899">Viral immunoevasion</keyword>
<evidence type="ECO:0000256" key="7">
    <source>
        <dbReference type="ARBA" id="ARBA00022506"/>
    </source>
</evidence>
<evidence type="ECO:0000259" key="36">
    <source>
        <dbReference type="Pfam" id="PF00516"/>
    </source>
</evidence>
<comment type="subunit">
    <text evidence="33">The mature envelope protein (Env) consists of a homotrimer of non-covalently associated gp120-gp41 heterodimers. The resulting complex protrudes from the virus surface as a spike. There seems to be as few as 10 spikes on the average virion. Surface protein gp120 interacts with host CD4, CCR5 and CXCR4. Gp120 also interacts with the C-type lectins CD209/DC-SIGN and CLEC4M/DC-SIGNR (collectively referred to as DC-SIGN(R)). Gp120 and gp41 interact with GalCer. Gp120 interacts with host ITGA4/ITGB7 complex; on CD4+ T-cells, this interaction results in rapid activation of integrin ITGAL/LFA-1, which facilitates efficient cell-to-cell spreading of HIV-1. Gp120 interacts with cell-associated heparan sulfate; this interaction increases virus infectivity on permissive cells and may be involved in infection of CD4- cells.</text>
</comment>
<comment type="domain">
    <text evidence="33">The YXXL motif is involved in determining the exact site of viral release at the surface of infected mononuclear cells and promotes endocytosis. YXXL and di-leucine endocytosis motifs interact directly or indirectly with the clathrin adapter complexes, opperate independently, and their activities are not additive.</text>
</comment>
<evidence type="ECO:0000256" key="2">
    <source>
        <dbReference type="ARBA" id="ARBA00004433"/>
    </source>
</evidence>
<dbReference type="SUPFAM" id="SSF56502">
    <property type="entry name" value="gp120 core"/>
    <property type="match status" value="2"/>
</dbReference>
<keyword evidence="21 33" id="KW-1164">Virus endocytosis by host</keyword>
<evidence type="ECO:0000256" key="6">
    <source>
        <dbReference type="ARBA" id="ARBA00004650"/>
    </source>
</evidence>
<keyword evidence="30 33" id="KW-0449">Lipoprotein</keyword>
<evidence type="ECO:0000256" key="33">
    <source>
        <dbReference type="HAMAP-Rule" id="MF_04083"/>
    </source>
</evidence>
<feature type="region of interest" description="CD4-binding loop" evidence="33">
    <location>
        <begin position="363"/>
        <end position="373"/>
    </location>
</feature>
<evidence type="ECO:0000256" key="32">
    <source>
        <dbReference type="ARBA" id="ARBA00062028"/>
    </source>
</evidence>
<keyword evidence="19 33" id="KW-1043">Host membrane</keyword>
<comment type="PTM">
    <text evidence="33">Palmitoylation of the transmembrane protein and of Env polyprotein (prior to its proteolytic cleavage) is essential for their association with host cell membrane lipid rafts. Palmitoylation is therefore required for envelope trafficking to classical lipid rafts, but not for viral replication.</text>
</comment>
<dbReference type="Gene3D" id="1.10.287.210">
    <property type="match status" value="1"/>
</dbReference>
<comment type="function">
    <text evidence="33">Transmembrane protein gp41: Acts as a class I viral fusion protein. Under the current model, the protein has at least 3 conformational states: pre-fusion native state, pre-hairpin intermediate state, and post-fusion hairpin state. During fusion of viral and target intracellular membranes, the coiled coil regions (heptad repeats) assume a trimer-of-hairpins structure, positioning the fusion peptide in close proximity to the C-terminal region of the ectodomain. The formation of this structure appears to drive apposition and subsequent fusion of viral and target cell membranes. Complete fusion occurs in host cell endosomes and is dynamin-dependent, however some lipid transfer might occur at the plasma membrane. The virus undergoes clathrin-dependent internalization long before endosomal fusion, thus minimizing the surface exposure of conserved viral epitopes during fusion and reducing the efficacy of inhibitors targeting these epitopes. Membranes fusion leads to delivery of the nucleocapsid into the cytoplasm.</text>
</comment>
<comment type="similarity">
    <text evidence="33">Belongs to the HIV-1 env protein family.</text>
</comment>
<dbReference type="GO" id="GO:0020002">
    <property type="term" value="C:host cell plasma membrane"/>
    <property type="evidence" value="ECO:0007669"/>
    <property type="project" value="UniProtKB-SubCell"/>
</dbReference>
<keyword evidence="28 33" id="KW-0325">Glycoprotein</keyword>
<proteinExistence type="inferred from homology"/>
<dbReference type="InterPro" id="IPR000777">
    <property type="entry name" value="HIV1_Gp120"/>
</dbReference>
<keyword evidence="20 33" id="KW-0261">Viral envelope protein</keyword>
<dbReference type="GO" id="GO:1903908">
    <property type="term" value="P:positive regulation of plasma membrane raft polarization"/>
    <property type="evidence" value="ECO:0007669"/>
    <property type="project" value="UniProtKB-UniRule"/>
</dbReference>
<accession>A0A0R8WGM4</accession>
<comment type="domain">
    <text evidence="33">Some of the most genetically diverse regions of the viral genome are present in Env. They are called variable regions 1 through 5 (V1 through V5). Coreceptor usage of gp120 is determined mainly by the primary structure of the third variable region (V3) in the outer domain of gp120. The sequence of V3 determines which coreceptor, CCR5 and/or CXCR4 (corresponding to R5/macrophage, X4/T cell and R5X4/T cell and macrophage tropism), is used to trigger the fusion potential of the Env complex, and hence which cells the virus can infect. Binding to CCR5 involves a region adjacent in addition to V3.</text>
</comment>
<comment type="subcellular location">
    <subcellularLocation>
        <location evidence="3">Host cell membrane</location>
        <topology evidence="3">Peripheral membrane protein</topology>
    </subcellularLocation>
    <subcellularLocation>
        <location evidence="1">Host cell membrane</location>
        <topology evidence="1">Single-pass type I membrane protein</topology>
    </subcellularLocation>
    <subcellularLocation>
        <location evidence="2">Host endosome membrane</location>
        <topology evidence="2">Peripheral membrane protein</topology>
    </subcellularLocation>
    <subcellularLocation>
        <location evidence="5">Host endosome membrane</location>
        <topology evidence="5">Single-pass type I membrane protein</topology>
    </subcellularLocation>
    <subcellularLocation>
        <location evidence="6">Virion membrane</location>
        <topology evidence="6">Peripheral membrane protein</topology>
    </subcellularLocation>
    <subcellularLocation>
        <location evidence="4">Virion membrane</location>
        <topology evidence="4">Single-pass type I membrane protein</topology>
    </subcellularLocation>
</comment>
<comment type="miscellaneous">
    <text evidence="33">HIV-1 lineages are divided in three main groups, M (for Major), O (for Outlier), and N (for New, or Non-M, Non-O). The vast majority of strains found worldwide belong to the group M. Group O seems to be endemic to and largely confined to Cameroon and neighboring countries in West Central Africa, where these viruses represent a small minority of HIV-1 strains. The group N is represented by a limited number of isolates from Cameroonian persons. The group M is further subdivided in 9 clades or subtypes (A to D, F to H, J and K).</text>
</comment>
<comment type="PTM">
    <text evidence="33">Specific enzymatic cleavages in vivo yield mature proteins. Envelope glycoproteins are synthesized as a inactive precursor that is heavily N-glycosylated and processed likely by host cell furin in the Golgi to yield the mature SU and TM proteins. The cleavage site between SU and TM requires the minimal sequence [KR]-X-[KR]-R. About 2 of the 9 disulfide bonds of gp41 are reduced by P4HB/PDI, following binding to CD4 receptor.</text>
</comment>
<feature type="disulfide bond" evidence="33">
    <location>
        <begin position="53"/>
        <end position="73"/>
    </location>
</feature>
<evidence type="ECO:0000256" key="28">
    <source>
        <dbReference type="ARBA" id="ARBA00023180"/>
    </source>
</evidence>
<comment type="PTM">
    <text evidence="33">Highly glycosylated by host. The high number of glycan on the protein is reffered to as 'glycan shield' because it contributes to hide protein sequence from adaptive immune system.</text>
</comment>
<dbReference type="EMBL" id="KT283712">
    <property type="protein sequence ID" value="ALA27501.1"/>
    <property type="molecule type" value="Genomic_DNA"/>
</dbReference>
<keyword evidence="18 33" id="KW-0946">Virion</keyword>
<keyword evidence="13 33" id="KW-0165">Cleavage on pair of basic residues</keyword>
<comment type="function">
    <text evidence="33">Envelope glycoprotein gp160: Oligomerizes in the host endoplasmic reticulum into predominantly trimers. In a second time, gp160 transits in the host Golgi, where glycosylation is completed. The precursor is then proteolytically cleaved in the trans-Golgi and thereby activated by cellular furin or furin-like proteases to produce gp120 and gp41.</text>
</comment>
<dbReference type="GO" id="GO:0019082">
    <property type="term" value="P:viral protein processing"/>
    <property type="evidence" value="ECO:0007669"/>
    <property type="project" value="UniProtKB-UniRule"/>
</dbReference>
<evidence type="ECO:0000256" key="20">
    <source>
        <dbReference type="ARBA" id="ARBA00022879"/>
    </source>
</evidence>
<comment type="subunit">
    <text evidence="32">The mature envelope protein (Env) consists of a homotrimer of non-covalently associated gp120-gp41 heterodimers. The resulting complex protrudes from the virus surface as a spike. There seems to be as few as 10 spikes on the average virion. Interacts with host CD4, CCR5 and CXCR4. Gp120 also interacts with the C-type lectins CD209/DC-SIGN and CLEC4M/DC-SIGNR (collectively referred to as DC-SIGN(R)). Gp120 and gp41 interact with GalCer. Gp120 interacts with host ITGA4/ITGB7 complex; on CD4+ T-cells, this interaction results in rapid activation of integrin ITGAL/LFA-1, which facilitates efficient cell-to-cell spreading of HIV-1. Gp120 interacts with cell-associated heparan sulfate; this interaction increases virus infectivity on permissive cells and may be involved in infection of CD4- cells.</text>
</comment>
<feature type="site" description="Cleavage; by host furin" evidence="33">
    <location>
        <begin position="507"/>
        <end position="508"/>
    </location>
</feature>
<dbReference type="FunFam" id="2.170.40.20:FF:000001">
    <property type="entry name" value="Envelope glycoprotein gp160"/>
    <property type="match status" value="1"/>
</dbReference>
<dbReference type="GO" id="GO:1903911">
    <property type="term" value="P:positive regulation of receptor clustering"/>
    <property type="evidence" value="ECO:0007669"/>
    <property type="project" value="UniProtKB-UniRule"/>
</dbReference>
<dbReference type="FunFam" id="1.10.287.210:FF:000001">
    <property type="entry name" value="Envelope glycoprotein gp160"/>
    <property type="match status" value="1"/>
</dbReference>
<feature type="transmembrane region" description="Helical" evidence="34">
    <location>
        <begin position="508"/>
        <end position="531"/>
    </location>
</feature>
<keyword evidence="16 33" id="KW-0732">Signal</keyword>
<dbReference type="GO" id="GO:0044175">
    <property type="term" value="C:host cell endosome membrane"/>
    <property type="evidence" value="ECO:0007669"/>
    <property type="project" value="UniProtKB-SubCell"/>
</dbReference>
<gene>
    <name evidence="33 38" type="primary">env</name>
</gene>
<dbReference type="GO" id="GO:0005198">
    <property type="term" value="F:structural molecule activity"/>
    <property type="evidence" value="ECO:0007669"/>
    <property type="project" value="UniProtKB-UniRule"/>
</dbReference>
<feature type="region of interest" description="Fusion peptide" evidence="33">
    <location>
        <begin position="508"/>
        <end position="528"/>
    </location>
</feature>
<evidence type="ECO:0000256" key="17">
    <source>
        <dbReference type="ARBA" id="ARBA00022804"/>
    </source>
</evidence>
<feature type="short sequence motif" description="Di-leucine internalization motif" evidence="33">
    <location>
        <begin position="851"/>
        <end position="852"/>
    </location>
</feature>
<comment type="domain">
    <text evidence="33 34">The 17 amino acids long immunosuppressive region is present in many retroviral envelope proteins. Synthetic peptides derived from this relatively conserved sequence inhibit immune function in vitro and in vivo.</text>
</comment>
<dbReference type="InterPro" id="IPR000328">
    <property type="entry name" value="GP41-like"/>
</dbReference>
<evidence type="ECO:0000256" key="3">
    <source>
        <dbReference type="ARBA" id="ARBA00004505"/>
    </source>
</evidence>
<dbReference type="Gene3D" id="1.20.5.490">
    <property type="entry name" value="Single helix bin"/>
    <property type="match status" value="1"/>
</dbReference>
<dbReference type="Pfam" id="PF00517">
    <property type="entry name" value="GP41"/>
    <property type="match status" value="1"/>
</dbReference>
<evidence type="ECO:0000256" key="11">
    <source>
        <dbReference type="ARBA" id="ARBA00022581"/>
    </source>
</evidence>
<keyword evidence="26 33" id="KW-0564">Palmitate</keyword>
<keyword evidence="23 33" id="KW-1039">Host endosome</keyword>
<dbReference type="GO" id="GO:0052031">
    <property type="term" value="P:symbiont-mediated perturbation of host defense response"/>
    <property type="evidence" value="ECO:0007669"/>
    <property type="project" value="UniProtKB-UniRule"/>
</dbReference>
<evidence type="ECO:0000256" key="26">
    <source>
        <dbReference type="ARBA" id="ARBA00023139"/>
    </source>
</evidence>
<feature type="transmembrane region" description="Helical" evidence="34">
    <location>
        <begin position="674"/>
        <end position="701"/>
    </location>
</feature>
<dbReference type="CDD" id="cd09909">
    <property type="entry name" value="HIV-1-like_HR1-HR2"/>
    <property type="match status" value="1"/>
</dbReference>
<feature type="disulfide bond" evidence="33">
    <location>
        <begin position="594"/>
        <end position="600"/>
    </location>
</feature>
<keyword evidence="15 33" id="KW-0053">Apoptosis</keyword>
<feature type="chain" id="PRO_5023533922" description="Envelope glycoprotein gp160" evidence="33">
    <location>
        <begin position="32"/>
        <end position="852"/>
    </location>
</feature>
<organismHost>
    <name type="scientific">Homo sapiens</name>
    <name type="common">Human</name>
    <dbReference type="NCBI Taxonomy" id="9606"/>
</organismHost>
<keyword evidence="17 33" id="KW-1161">Viral attachment to host cell</keyword>
<evidence type="ECO:0000256" key="10">
    <source>
        <dbReference type="ARBA" id="ARBA00022570"/>
    </source>
</evidence>
<dbReference type="GO" id="GO:0039654">
    <property type="term" value="P:fusion of virus membrane with host endosome membrane"/>
    <property type="evidence" value="ECO:0007669"/>
    <property type="project" value="UniProtKB-UniRule"/>
</dbReference>
<evidence type="ECO:0000256" key="19">
    <source>
        <dbReference type="ARBA" id="ARBA00022870"/>
    </source>
</evidence>
<evidence type="ECO:0000256" key="16">
    <source>
        <dbReference type="ARBA" id="ARBA00022729"/>
    </source>
</evidence>
<dbReference type="FunFam" id="2.170.40.20:FF:000003">
    <property type="entry name" value="Envelope glycoprotein gp160"/>
    <property type="match status" value="1"/>
</dbReference>
<evidence type="ECO:0000256" key="31">
    <source>
        <dbReference type="ARBA" id="ARBA00023296"/>
    </source>
</evidence>
<evidence type="ECO:0000256" key="29">
    <source>
        <dbReference type="ARBA" id="ARBA00023280"/>
    </source>
</evidence>
<keyword evidence="10 33" id="KW-1165">Clathrin-mediated endocytosis of virus by host</keyword>
<keyword evidence="11 33" id="KW-0945">Host-virus interaction</keyword>
<evidence type="ECO:0000256" key="24">
    <source>
        <dbReference type="ARBA" id="ARBA00023054"/>
    </source>
</evidence>
<dbReference type="SUPFAM" id="SSF58069">
    <property type="entry name" value="Virus ectodomain"/>
    <property type="match status" value="1"/>
</dbReference>
<feature type="domain" description="Human immunodeficiency virus 1 envelope glycoprotein Gp120" evidence="36">
    <location>
        <begin position="33"/>
        <end position="507"/>
    </location>
</feature>
<comment type="subcellular location">
    <molecule>Transmembrane protein gp41</molecule>
    <subcellularLocation>
        <location evidence="33">Virion membrane</location>
        <topology evidence="33">Single-pass type I membrane protein</topology>
    </subcellularLocation>
    <subcellularLocation>
        <location evidence="33">Host cell membrane</location>
        <topology evidence="33">Single-pass type I membrane protein</topology>
    </subcellularLocation>
    <subcellularLocation>
        <location evidence="33">Host endosome membrane</location>
        <topology evidence="33">Single-pass type I membrane protein</topology>
    </subcellularLocation>
    <text evidence="33">It is probably concentrated at the site of budding and incorporated into the virions possibly by contacts between the cytoplasmic tail of Env and the N-terminus of Gag.</text>
</comment>
<feature type="region of interest" description="Disordered" evidence="35">
    <location>
        <begin position="712"/>
        <end position="739"/>
    </location>
</feature>
<keyword evidence="22 33" id="KW-1133">Transmembrane helix</keyword>
<keyword evidence="9 33" id="KW-1032">Host cell membrane</keyword>
<protein>
    <recommendedName>
        <fullName evidence="33">Envelope glycoprotein gp160</fullName>
    </recommendedName>
    <alternativeName>
        <fullName evidence="33">Env polyprotein</fullName>
    </alternativeName>
    <component>
        <recommendedName>
            <fullName evidence="33">Surface protein gp120</fullName>
            <shortName evidence="33">SU</shortName>
        </recommendedName>
        <alternativeName>
            <fullName evidence="33">Glycoprotein 120</fullName>
            <shortName evidence="33">gp120</shortName>
        </alternativeName>
    </component>
    <component>
        <recommendedName>
            <fullName evidence="33">Transmembrane protein gp41</fullName>
            <shortName evidence="33">TM</shortName>
        </recommendedName>
        <alternativeName>
            <fullName evidence="33">Glycoprotein 41</fullName>
            <shortName evidence="33">gp41</shortName>
        </alternativeName>
    </component>
</protein>
<feature type="domain" description="Retroviral envelope protein GP41-like" evidence="37">
    <location>
        <begin position="526"/>
        <end position="716"/>
    </location>
</feature>
<keyword evidence="25 33" id="KW-0472">Membrane</keyword>
<evidence type="ECO:0000256" key="9">
    <source>
        <dbReference type="ARBA" id="ARBA00022511"/>
    </source>
</evidence>
<comment type="domain">
    <text evidence="33">The CD4-binding region is targeted by the antibody b12.</text>
</comment>
<evidence type="ECO:0000256" key="18">
    <source>
        <dbReference type="ARBA" id="ARBA00022844"/>
    </source>
</evidence>
<feature type="lipid moiety-binding region" description="S-palmitoyl cysteine; by host" evidence="33">
    <location>
        <position position="760"/>
    </location>
</feature>
<evidence type="ECO:0000256" key="1">
    <source>
        <dbReference type="ARBA" id="ARBA00004402"/>
    </source>
</evidence>
<dbReference type="Gene3D" id="2.170.40.20">
    <property type="entry name" value="Human immunodeficiency virus 1, Gp160, envelope glycoprotein"/>
    <property type="match status" value="2"/>
</dbReference>
<feature type="chain" id="PRO_5023533921" description="Transmembrane protein gp41" evidence="33">
    <location>
        <begin position="508"/>
        <end position="852"/>
    </location>
</feature>
<feature type="short sequence motif" description="YXXL motif; contains endocytosis signal" evidence="33">
    <location>
        <begin position="708"/>
        <end position="711"/>
    </location>
</feature>
<evidence type="ECO:0000259" key="37">
    <source>
        <dbReference type="Pfam" id="PF00517"/>
    </source>
</evidence>